<name>A0A0B7H3G2_9FLAO</name>
<gene>
    <name evidence="1" type="ORF">CCYN2B_180047</name>
</gene>
<evidence type="ECO:0008006" key="3">
    <source>
        <dbReference type="Google" id="ProtNLM"/>
    </source>
</evidence>
<sequence length="106" mass="12889">MQKFNFMYIYNLSAVVERDIHIQWLNWIKETYIQKVYDTNKIKSVRIFKILNMENDITYAIHHETDSPQDLFDFIKKEIPTLIQLNMENFPNKILMFGTELKEIEL</sequence>
<dbReference type="STRING" id="28189.CCYN74_570001"/>
<keyword evidence="2" id="KW-1185">Reference proteome</keyword>
<organism evidence="1 2">
    <name type="scientific">Capnocytophaga cynodegmi</name>
    <dbReference type="NCBI Taxonomy" id="28189"/>
    <lineage>
        <taxon>Bacteria</taxon>
        <taxon>Pseudomonadati</taxon>
        <taxon>Bacteroidota</taxon>
        <taxon>Flavobacteriia</taxon>
        <taxon>Flavobacteriales</taxon>
        <taxon>Flavobacteriaceae</taxon>
        <taxon>Capnocytophaga</taxon>
    </lineage>
</organism>
<accession>A0A0B7H3G2</accession>
<protein>
    <recommendedName>
        <fullName evidence="3">DUF4286 domain-containing protein</fullName>
    </recommendedName>
</protein>
<proteinExistence type="predicted"/>
<reference evidence="2" key="1">
    <citation type="submission" date="2015-01" db="EMBL/GenBank/DDBJ databases">
        <authorList>
            <person name="MANFREDI Pablo"/>
        </authorList>
    </citation>
    <scope>NUCLEOTIDE SEQUENCE [LARGE SCALE GENOMIC DNA]</scope>
    <source>
        <strain evidence="2">Ccyn2B</strain>
    </source>
</reference>
<evidence type="ECO:0000313" key="2">
    <source>
        <dbReference type="Proteomes" id="UP000038055"/>
    </source>
</evidence>
<dbReference type="Proteomes" id="UP000038055">
    <property type="component" value="Unassembled WGS sequence"/>
</dbReference>
<dbReference type="Pfam" id="PF14114">
    <property type="entry name" value="DUF4286"/>
    <property type="match status" value="1"/>
</dbReference>
<evidence type="ECO:0000313" key="1">
    <source>
        <dbReference type="EMBL" id="CEN33910.1"/>
    </source>
</evidence>
<dbReference type="eggNOG" id="ENOG5033DZJ">
    <property type="taxonomic scope" value="Bacteria"/>
</dbReference>
<dbReference type="EMBL" id="CDOD01000010">
    <property type="protein sequence ID" value="CEN33910.1"/>
    <property type="molecule type" value="Genomic_DNA"/>
</dbReference>
<dbReference type="AlphaFoldDB" id="A0A0B7H3G2"/>
<dbReference type="InterPro" id="IPR025563">
    <property type="entry name" value="DUF4286"/>
</dbReference>